<dbReference type="Proteomes" id="UP000644756">
    <property type="component" value="Unassembled WGS sequence"/>
</dbReference>
<proteinExistence type="predicted"/>
<dbReference type="RefSeq" id="WP_188530473.1">
    <property type="nucleotide sequence ID" value="NZ_BMGR01000004.1"/>
</dbReference>
<dbReference type="InterPro" id="IPR002121">
    <property type="entry name" value="HRDC_dom"/>
</dbReference>
<dbReference type="GO" id="GO:0000166">
    <property type="term" value="F:nucleotide binding"/>
    <property type="evidence" value="ECO:0007669"/>
    <property type="project" value="InterPro"/>
</dbReference>
<gene>
    <name evidence="3" type="ORF">GCM10010916_15350</name>
</gene>
<dbReference type="SUPFAM" id="SSF90250">
    <property type="entry name" value="Troponin coil-coiled subunits"/>
    <property type="match status" value="1"/>
</dbReference>
<dbReference type="SUPFAM" id="SSF47819">
    <property type="entry name" value="HRDC-like"/>
    <property type="match status" value="1"/>
</dbReference>
<evidence type="ECO:0000256" key="1">
    <source>
        <dbReference type="SAM" id="Coils"/>
    </source>
</evidence>
<comment type="caution">
    <text evidence="3">The sequence shown here is derived from an EMBL/GenBank/DDBJ whole genome shotgun (WGS) entry which is preliminary data.</text>
</comment>
<dbReference type="InterPro" id="IPR044876">
    <property type="entry name" value="HRDC_dom_sf"/>
</dbReference>
<dbReference type="AlphaFoldDB" id="A0A917CWI1"/>
<dbReference type="Pfam" id="PF00570">
    <property type="entry name" value="HRDC"/>
    <property type="match status" value="1"/>
</dbReference>
<dbReference type="Gene3D" id="1.10.150.80">
    <property type="entry name" value="HRDC domain"/>
    <property type="match status" value="1"/>
</dbReference>
<keyword evidence="1" id="KW-0175">Coiled coil</keyword>
<dbReference type="InterPro" id="IPR010997">
    <property type="entry name" value="HRDC-like_sf"/>
</dbReference>
<accession>A0A917CWI1</accession>
<dbReference type="EMBL" id="BMGR01000004">
    <property type="protein sequence ID" value="GGF99004.1"/>
    <property type="molecule type" value="Genomic_DNA"/>
</dbReference>
<reference evidence="3" key="2">
    <citation type="submission" date="2020-09" db="EMBL/GenBank/DDBJ databases">
        <authorList>
            <person name="Sun Q."/>
            <person name="Zhou Y."/>
        </authorList>
    </citation>
    <scope>NUCLEOTIDE SEQUENCE</scope>
    <source>
        <strain evidence="3">CGMCC 1.12987</strain>
    </source>
</reference>
<evidence type="ECO:0000313" key="3">
    <source>
        <dbReference type="EMBL" id="GGF99004.1"/>
    </source>
</evidence>
<dbReference type="InterPro" id="IPR038077">
    <property type="entry name" value="Troponin_sf"/>
</dbReference>
<name>A0A917CWI1_9BACL</name>
<evidence type="ECO:0000259" key="2">
    <source>
        <dbReference type="PROSITE" id="PS50967"/>
    </source>
</evidence>
<keyword evidence="4" id="KW-1185">Reference proteome</keyword>
<evidence type="ECO:0000313" key="4">
    <source>
        <dbReference type="Proteomes" id="UP000644756"/>
    </source>
</evidence>
<sequence>MQLVFLNTMEKQTEEGRVARLQVSICERQGTWQVICEEGDNDTQSGIWFEGTSWEEMLCAFRHGVAIKMGEGYVPVIDGMLDDRSTRGAGGGLSFLHCYGELNSHPELSEALRDWRRAKAVEQKKAAYLVATNRMLWMISAFVPHQETELRQIPGWGEAKNSDYSEEVLEITRRFEQTTSFPLDWVNESLDPKTYTQWLYKQKENKFKGEMERQQEKRRILGGVKEGHSLADLQAALEMPKRDLLERIEQLEREGYDLEALIERELAEVPETEQQKIWAALDEIGDRYLKPVLSQVYNEEELKSKQVDLLYDRLRLMRLRYRRAVHKPQAM</sequence>
<feature type="coiled-coil region" evidence="1">
    <location>
        <begin position="241"/>
        <end position="268"/>
    </location>
</feature>
<dbReference type="GO" id="GO:0003676">
    <property type="term" value="F:nucleic acid binding"/>
    <property type="evidence" value="ECO:0007669"/>
    <property type="project" value="InterPro"/>
</dbReference>
<protein>
    <recommendedName>
        <fullName evidence="2">HRDC domain-containing protein</fullName>
    </recommendedName>
</protein>
<dbReference type="PROSITE" id="PS50967">
    <property type="entry name" value="HRDC"/>
    <property type="match status" value="1"/>
</dbReference>
<reference evidence="3" key="1">
    <citation type="journal article" date="2014" name="Int. J. Syst. Evol. Microbiol.">
        <title>Complete genome sequence of Corynebacterium casei LMG S-19264T (=DSM 44701T), isolated from a smear-ripened cheese.</title>
        <authorList>
            <consortium name="US DOE Joint Genome Institute (JGI-PGF)"/>
            <person name="Walter F."/>
            <person name="Albersmeier A."/>
            <person name="Kalinowski J."/>
            <person name="Ruckert C."/>
        </authorList>
    </citation>
    <scope>NUCLEOTIDE SEQUENCE</scope>
    <source>
        <strain evidence="3">CGMCC 1.12987</strain>
    </source>
</reference>
<organism evidence="3 4">
    <name type="scientific">Paenibacillus abyssi</name>
    <dbReference type="NCBI Taxonomy" id="1340531"/>
    <lineage>
        <taxon>Bacteria</taxon>
        <taxon>Bacillati</taxon>
        <taxon>Bacillota</taxon>
        <taxon>Bacilli</taxon>
        <taxon>Bacillales</taxon>
        <taxon>Paenibacillaceae</taxon>
        <taxon>Paenibacillus</taxon>
    </lineage>
</organism>
<feature type="domain" description="HRDC" evidence="2">
    <location>
        <begin position="102"/>
        <end position="182"/>
    </location>
</feature>